<evidence type="ECO:0000313" key="2">
    <source>
        <dbReference type="EMBL" id="MCB5410127.1"/>
    </source>
</evidence>
<dbReference type="EMBL" id="JACDXX010000007">
    <property type="protein sequence ID" value="MCB5410127.1"/>
    <property type="molecule type" value="Genomic_DNA"/>
</dbReference>
<keyword evidence="1" id="KW-1133">Transmembrane helix</keyword>
<accession>A0ABS8CL65</accession>
<protein>
    <recommendedName>
        <fullName evidence="4">Cytochrome C oxidase assembly protein</fullName>
    </recommendedName>
</protein>
<keyword evidence="1" id="KW-0812">Transmembrane</keyword>
<dbReference type="Proteomes" id="UP001198571">
    <property type="component" value="Unassembled WGS sequence"/>
</dbReference>
<dbReference type="RefSeq" id="WP_226935035.1">
    <property type="nucleotide sequence ID" value="NZ_JACDXX010000007.1"/>
</dbReference>
<keyword evidence="1" id="KW-0472">Membrane</keyword>
<feature type="transmembrane region" description="Helical" evidence="1">
    <location>
        <begin position="20"/>
        <end position="39"/>
    </location>
</feature>
<keyword evidence="3" id="KW-1185">Reference proteome</keyword>
<evidence type="ECO:0008006" key="4">
    <source>
        <dbReference type="Google" id="ProtNLM"/>
    </source>
</evidence>
<sequence length="65" mass="6963">MALKPLHDLHARRLGRNIGVAALLLGFVGIVFALTVVKIQNGDSVQGFDHVVRPEMAVTQEGASQ</sequence>
<reference evidence="2 3" key="1">
    <citation type="submission" date="2020-07" db="EMBL/GenBank/DDBJ databases">
        <title>Pseudogemmobacter sp. nov., isolated from poultry manure in Taiwan.</title>
        <authorList>
            <person name="Lin S.-Y."/>
            <person name="Tang Y.-S."/>
            <person name="Young C.-C."/>
        </authorList>
    </citation>
    <scope>NUCLEOTIDE SEQUENCE [LARGE SCALE GENOMIC DNA]</scope>
    <source>
        <strain evidence="2 3">CC-YST710</strain>
    </source>
</reference>
<proteinExistence type="predicted"/>
<comment type="caution">
    <text evidence="2">The sequence shown here is derived from an EMBL/GenBank/DDBJ whole genome shotgun (WGS) entry which is preliminary data.</text>
</comment>
<evidence type="ECO:0000313" key="3">
    <source>
        <dbReference type="Proteomes" id="UP001198571"/>
    </source>
</evidence>
<name>A0ABS8CL65_9RHOB</name>
<organism evidence="2 3">
    <name type="scientific">Pseudogemmobacter faecipullorum</name>
    <dbReference type="NCBI Taxonomy" id="2755041"/>
    <lineage>
        <taxon>Bacteria</taxon>
        <taxon>Pseudomonadati</taxon>
        <taxon>Pseudomonadota</taxon>
        <taxon>Alphaproteobacteria</taxon>
        <taxon>Rhodobacterales</taxon>
        <taxon>Paracoccaceae</taxon>
        <taxon>Pseudogemmobacter</taxon>
    </lineage>
</organism>
<evidence type="ECO:0000256" key="1">
    <source>
        <dbReference type="SAM" id="Phobius"/>
    </source>
</evidence>
<gene>
    <name evidence="2" type="ORF">H0485_08955</name>
</gene>